<dbReference type="GO" id="GO:0005886">
    <property type="term" value="C:plasma membrane"/>
    <property type="evidence" value="ECO:0007669"/>
    <property type="project" value="UniProtKB-SubCell"/>
</dbReference>
<comment type="caution">
    <text evidence="25">The sequence shown here is derived from an EMBL/GenBank/DDBJ whole genome shotgun (WGS) entry which is preliminary data.</text>
</comment>
<sequence length="1535" mass="175510">MRSEKDQMIVAKEKSVVEIQFRDIPREQDNIPGNLKPKEEKKEVFTKVVIRRLPPHLSKDQLEEQLSPLPSYDYFEFFPADQSLYPHLFSRAYINFKNPEDILLFRDRFDGYVFIDNKGQEYPAVVEFAPFQKISKKKLKKKDAKAGSIEEDPEYKRFLENYSCDDEKSMANPETLLGEIEAKTRELIAKRTTPLLEYIKNKKIEKQRIREEKREERRRRELEKKRQREEEKRKRREEERRKRKEAEKQKKLSDKDIKIKLLKKSDRDDDVDSDRIKDKSDTGEADRGKWEKAGGQMKSKDPKEKGQPESDKEQREQHGRRQRDKDHRGKDEERKRQRHHYEFDKYMRRKDETKWGKGYCQDRAKKEGHHHGFSYCPDSGDKLGKEDREDLSNRKERLRNKDRPAMQLYQPGARNRKRMNSAGKGYDCIPVGPSSESGADHCYEVVTMATGLEKMFDKSKDELWCLSQEKAEPFQSKGSLHTICTPSVTDTTVPPRSDLLSLEYIGEWRPIQSWWSTNTSNLISVIYIFVTAINLVGNGLSMWLLLFRTSPKTPSIIFMINLTLTDLALGAALPFQIAYQLQGYNWNLGPNMCSALTLIFYTNMYCSILTMMAIGIDRYLGIVKPMLFRETRERRSIAVISCLLMWGLVLAVLSPLMTTDLTFFISELGITTCFDMLKKDMLPSTLAWAAFLFSLEFILFLFPLFVTTFCYVSVIRKLARDSKTAQKKRAIRLAFIVLLVFTLCFTPNNILLLSHTVLRLFYNKSLYMPYKLALCFSCLNSCLDPFIYYFASKEFRQKLRQMINLHSLSSMDSMKMEQTPEQVRPDSCQCRFSNLCWRSQTRGPPCGSPRRLEILRNVGLRFEVVPSWFKETLDKGLFKAPHEYAVETAKQKALEVARRMPFKHLKTPDIVIGADTIVAVDGMILEKPVDKDDAYRMLSSLSGKEHSVFTGVAVVLCHEKENEEVDYQLFDFHEETKVKFADLSEDMLWEYINSGEPMDKAGGYGIQALGGMLVEYVHGDFLNVVGFPLNHFCKQLDLIYNCNTNSAGQESTPSFSPVHKVKRKGSKSEVGEHSSKLVNSLSKHTDNGESDVRDVEKTLPLASSRGQTIEEESEPKGEDLQRIIDLMDGFKASKALFTASKLCVFDLLHNSPGLDAAAVAQEIKASVKGTECLLEACVSLGLLKSKENECHKSVYENTGLAVRFLRSDAPYSLHGYIQHCNNTIWPLFSHLESAVQEGTHQHEKAFGKKSKDVFQDNYYNSRERKLRFMNAMHSIARVTGTDVATAFDLSSYKTACDLGGCTGAMAYEFTKAHPGLSVTVFDLPAVVEMSEHFHPPHKDSRVSFVAGDFFNDELPKADLYILARILHDWPDDKVHLLLSKIASTCTPGSAVLIAETMLDGLTPYSALQSLNMLVQTEGSERTEDKLLTPPRGTAEEERNSTGFKDFSGFLLTLPSALPSPALHVDLFLVIPFQTIFLAHGDCACVCIDIHITWVLRGEQQWSLGMDGGELSLDGRQHLRANLKPRGPWGAWWCSC</sequence>
<evidence type="ECO:0000256" key="20">
    <source>
        <dbReference type="ARBA" id="ARBA00023224"/>
    </source>
</evidence>
<dbReference type="Pfam" id="PF00891">
    <property type="entry name" value="Methyltransf_2"/>
    <property type="match status" value="1"/>
</dbReference>
<dbReference type="PROSITE" id="PS51683">
    <property type="entry name" value="SAM_OMT_II"/>
    <property type="match status" value="1"/>
</dbReference>
<feature type="compositionally biased region" description="Basic and acidic residues" evidence="22">
    <location>
        <begin position="379"/>
        <end position="401"/>
    </location>
</feature>
<dbReference type="GO" id="GO:0032991">
    <property type="term" value="C:protein-containing complex"/>
    <property type="evidence" value="ECO:0007669"/>
    <property type="project" value="UniProtKB-ARBA"/>
</dbReference>
<keyword evidence="13" id="KW-0694">RNA-binding</keyword>
<dbReference type="CDD" id="cd12727">
    <property type="entry name" value="RRM_like_Smg4_UPF3A"/>
    <property type="match status" value="1"/>
</dbReference>
<feature type="transmembrane region" description="Helical" evidence="23">
    <location>
        <begin position="598"/>
        <end position="616"/>
    </location>
</feature>
<dbReference type="PROSITE" id="PS00237">
    <property type="entry name" value="G_PROTEIN_RECEP_F1_1"/>
    <property type="match status" value="1"/>
</dbReference>
<evidence type="ECO:0000256" key="12">
    <source>
        <dbReference type="ARBA" id="ARBA00022801"/>
    </source>
</evidence>
<evidence type="ECO:0000256" key="7">
    <source>
        <dbReference type="ARBA" id="ARBA00022490"/>
    </source>
</evidence>
<keyword evidence="15" id="KW-0297">G-protein coupled receptor</keyword>
<keyword evidence="8" id="KW-0489">Methyltransferase</keyword>
<dbReference type="GO" id="GO:0000184">
    <property type="term" value="P:nuclear-transcribed mRNA catabolic process, nonsense-mediated decay"/>
    <property type="evidence" value="ECO:0007669"/>
    <property type="project" value="UniProtKB-KW"/>
</dbReference>
<evidence type="ECO:0000256" key="18">
    <source>
        <dbReference type="ARBA" id="ARBA00023170"/>
    </source>
</evidence>
<keyword evidence="18" id="KW-0675">Receptor</keyword>
<dbReference type="GO" id="GO:0005737">
    <property type="term" value="C:cytoplasm"/>
    <property type="evidence" value="ECO:0007669"/>
    <property type="project" value="UniProtKB-SubCell"/>
</dbReference>
<feature type="transmembrane region" description="Helical" evidence="23">
    <location>
        <begin position="686"/>
        <end position="712"/>
    </location>
</feature>
<dbReference type="PANTHER" id="PTHR13112:SF2">
    <property type="entry name" value="REGULATOR OF NONSENSE TRANSCRIPTS 3A"/>
    <property type="match status" value="1"/>
</dbReference>
<dbReference type="HAMAP" id="MF_00528">
    <property type="entry name" value="Maf"/>
    <property type="match status" value="1"/>
</dbReference>
<feature type="transmembrane region" description="Helical" evidence="23">
    <location>
        <begin position="637"/>
        <end position="657"/>
    </location>
</feature>
<feature type="region of interest" description="Disordered" evidence="22">
    <location>
        <begin position="1419"/>
        <end position="1439"/>
    </location>
</feature>
<dbReference type="InterPro" id="IPR003697">
    <property type="entry name" value="Maf-like"/>
</dbReference>
<evidence type="ECO:0000259" key="24">
    <source>
        <dbReference type="PROSITE" id="PS50262"/>
    </source>
</evidence>
<keyword evidence="16 23" id="KW-0472">Membrane</keyword>
<dbReference type="CDD" id="cd15368">
    <property type="entry name" value="7tmA_P2Y8"/>
    <property type="match status" value="1"/>
</dbReference>
<dbReference type="InterPro" id="IPR017452">
    <property type="entry name" value="GPCR_Rhodpsn_7TM"/>
</dbReference>
<keyword evidence="12" id="KW-0378">Hydrolase</keyword>
<dbReference type="GO" id="GO:0005730">
    <property type="term" value="C:nucleolus"/>
    <property type="evidence" value="ECO:0007669"/>
    <property type="project" value="TreeGrafter"/>
</dbReference>
<dbReference type="Pfam" id="PF02545">
    <property type="entry name" value="Maf"/>
    <property type="match status" value="1"/>
</dbReference>
<feature type="transmembrane region" description="Helical" evidence="23">
    <location>
        <begin position="525"/>
        <end position="546"/>
    </location>
</feature>
<gene>
    <name evidence="25" type="ORF">JOB18_032843</name>
</gene>
<dbReference type="InterPro" id="IPR039722">
    <property type="entry name" value="Upf3"/>
</dbReference>
<evidence type="ECO:0000256" key="4">
    <source>
        <dbReference type="ARBA" id="ARBA00005991"/>
    </source>
</evidence>
<evidence type="ECO:0000313" key="26">
    <source>
        <dbReference type="Proteomes" id="UP000693946"/>
    </source>
</evidence>
<dbReference type="GO" id="GO:0008171">
    <property type="term" value="F:O-methyltransferase activity"/>
    <property type="evidence" value="ECO:0007669"/>
    <property type="project" value="InterPro"/>
</dbReference>
<dbReference type="InterPro" id="IPR001077">
    <property type="entry name" value="COMT_C"/>
</dbReference>
<keyword evidence="7" id="KW-0963">Cytoplasm</keyword>
<evidence type="ECO:0000256" key="21">
    <source>
        <dbReference type="ARBA" id="ARBA00023242"/>
    </source>
</evidence>
<comment type="subunit">
    <text evidence="5">Homodimer.</text>
</comment>
<keyword evidence="21" id="KW-0539">Nucleus</keyword>
<dbReference type="Proteomes" id="UP000693946">
    <property type="component" value="Linkage Group LG2"/>
</dbReference>
<evidence type="ECO:0000313" key="25">
    <source>
        <dbReference type="EMBL" id="KAG7503162.1"/>
    </source>
</evidence>
<keyword evidence="19" id="KW-0325">Glycoprotein</keyword>
<evidence type="ECO:0000256" key="10">
    <source>
        <dbReference type="ARBA" id="ARBA00022691"/>
    </source>
</evidence>
<keyword evidence="9" id="KW-0808">Transferase</keyword>
<dbReference type="FunFam" id="1.10.10.10:FF:000358">
    <property type="entry name" value="Acetylserotonin O-methyltransferase"/>
    <property type="match status" value="1"/>
</dbReference>
<dbReference type="PANTHER" id="PTHR13112">
    <property type="entry name" value="UPF3 REGULATOR OF NONSENSE TRANSCRIPTS-LIKE PROTEIN"/>
    <property type="match status" value="1"/>
</dbReference>
<dbReference type="Pfam" id="PF03467">
    <property type="entry name" value="Smg4_UPF3"/>
    <property type="match status" value="1"/>
</dbReference>
<reference evidence="25 26" key="1">
    <citation type="journal article" date="2021" name="Sci. Rep.">
        <title>Chromosome anchoring in Senegalese sole (Solea senegalensis) reveals sex-associated markers and genome rearrangements in flatfish.</title>
        <authorList>
            <person name="Guerrero-Cozar I."/>
            <person name="Gomez-Garrido J."/>
            <person name="Berbel C."/>
            <person name="Martinez-Blanch J.F."/>
            <person name="Alioto T."/>
            <person name="Claros M.G."/>
            <person name="Gagnaire P.A."/>
            <person name="Manchado M."/>
        </authorList>
    </citation>
    <scope>NUCLEOTIDE SEQUENCE [LARGE SCALE GENOMIC DNA]</scope>
    <source>
        <strain evidence="25">Sse05_10M</strain>
    </source>
</reference>
<dbReference type="PROSITE" id="PS50262">
    <property type="entry name" value="G_PROTEIN_RECEP_F1_2"/>
    <property type="match status" value="1"/>
</dbReference>
<keyword evidence="14 23" id="KW-1133">Transmembrane helix</keyword>
<evidence type="ECO:0000256" key="13">
    <source>
        <dbReference type="ARBA" id="ARBA00022884"/>
    </source>
</evidence>
<dbReference type="Pfam" id="PF08100">
    <property type="entry name" value="Dimerisation"/>
    <property type="match status" value="1"/>
</dbReference>
<evidence type="ECO:0000256" key="2">
    <source>
        <dbReference type="ARBA" id="ARBA00004496"/>
    </source>
</evidence>
<dbReference type="FunFam" id="1.20.1070.10:FF:000040">
    <property type="entry name" value="Coagulation factor 2 (thrombin) receptor"/>
    <property type="match status" value="1"/>
</dbReference>
<protein>
    <submittedName>
        <fullName evidence="25">Regulator of nonsense transcripts 3A isoform X2</fullName>
    </submittedName>
</protein>
<comment type="subcellular location">
    <subcellularLocation>
        <location evidence="3">Cell membrane</location>
        <topology evidence="3">Multi-pass membrane protein</topology>
    </subcellularLocation>
    <subcellularLocation>
        <location evidence="2">Cytoplasm</location>
    </subcellularLocation>
    <subcellularLocation>
        <location evidence="1">Nucleus</location>
    </subcellularLocation>
</comment>
<evidence type="ECO:0000256" key="23">
    <source>
        <dbReference type="SAM" id="Phobius"/>
    </source>
</evidence>
<evidence type="ECO:0000256" key="9">
    <source>
        <dbReference type="ARBA" id="ARBA00022679"/>
    </source>
</evidence>
<dbReference type="FunFam" id="3.30.70.330:FF:000067">
    <property type="entry name" value="regulator of nonsense transcripts 3A isoform X2"/>
    <property type="match status" value="1"/>
</dbReference>
<feature type="compositionally biased region" description="Basic and acidic residues" evidence="22">
    <location>
        <begin position="1083"/>
        <end position="1097"/>
    </location>
</feature>
<dbReference type="EMBL" id="JAGKHQ010000012">
    <property type="protein sequence ID" value="KAG7503162.1"/>
    <property type="molecule type" value="Genomic_DNA"/>
</dbReference>
<evidence type="ECO:0000256" key="19">
    <source>
        <dbReference type="ARBA" id="ARBA00023180"/>
    </source>
</evidence>
<dbReference type="InterPro" id="IPR000276">
    <property type="entry name" value="GPCR_Rhodpsn"/>
</dbReference>
<evidence type="ECO:0000256" key="16">
    <source>
        <dbReference type="ARBA" id="ARBA00023136"/>
    </source>
</evidence>
<evidence type="ECO:0000256" key="14">
    <source>
        <dbReference type="ARBA" id="ARBA00022989"/>
    </source>
</evidence>
<dbReference type="GO" id="GO:0003723">
    <property type="term" value="F:RNA binding"/>
    <property type="evidence" value="ECO:0007669"/>
    <property type="project" value="UniProtKB-KW"/>
</dbReference>
<dbReference type="GO" id="GO:0046983">
    <property type="term" value="F:protein dimerization activity"/>
    <property type="evidence" value="ECO:0007669"/>
    <property type="project" value="InterPro"/>
</dbReference>
<dbReference type="FunFam" id="3.40.50.150:FF:000146">
    <property type="entry name" value="Acetylserotonin O-methyltransferase"/>
    <property type="match status" value="1"/>
</dbReference>
<dbReference type="InterPro" id="IPR016461">
    <property type="entry name" value="COMT-like"/>
</dbReference>
<dbReference type="GO" id="GO:0045727">
    <property type="term" value="P:positive regulation of translation"/>
    <property type="evidence" value="ECO:0007669"/>
    <property type="project" value="TreeGrafter"/>
</dbReference>
<feature type="transmembrane region" description="Helical" evidence="23">
    <location>
        <begin position="733"/>
        <end position="758"/>
    </location>
</feature>
<evidence type="ECO:0000256" key="8">
    <source>
        <dbReference type="ARBA" id="ARBA00022603"/>
    </source>
</evidence>
<keyword evidence="20" id="KW-0807">Transducer</keyword>
<evidence type="ECO:0000256" key="11">
    <source>
        <dbReference type="ARBA" id="ARBA00022692"/>
    </source>
</evidence>
<evidence type="ECO:0000256" key="1">
    <source>
        <dbReference type="ARBA" id="ARBA00004123"/>
    </source>
</evidence>
<keyword evidence="6" id="KW-1003">Cell membrane</keyword>
<keyword evidence="26" id="KW-1185">Reference proteome</keyword>
<proteinExistence type="inferred from homology"/>
<evidence type="ECO:0000256" key="5">
    <source>
        <dbReference type="ARBA" id="ARBA00011738"/>
    </source>
</evidence>
<feature type="transmembrane region" description="Helical" evidence="23">
    <location>
        <begin position="558"/>
        <end position="578"/>
    </location>
</feature>
<dbReference type="GO" id="GO:0032259">
    <property type="term" value="P:methylation"/>
    <property type="evidence" value="ECO:0007669"/>
    <property type="project" value="UniProtKB-KW"/>
</dbReference>
<feature type="domain" description="G-protein coupled receptors family 1 profile" evidence="24">
    <location>
        <begin position="537"/>
        <end position="788"/>
    </location>
</feature>
<evidence type="ECO:0000256" key="17">
    <source>
        <dbReference type="ARBA" id="ARBA00023161"/>
    </source>
</evidence>
<dbReference type="CDD" id="cd00555">
    <property type="entry name" value="Maf"/>
    <property type="match status" value="1"/>
</dbReference>
<feature type="region of interest" description="Disordered" evidence="22">
    <location>
        <begin position="1048"/>
        <end position="1117"/>
    </location>
</feature>
<keyword evidence="11 23" id="KW-0812">Transmembrane</keyword>
<dbReference type="GO" id="GO:0045028">
    <property type="term" value="F:G protein-coupled purinergic nucleotide receptor activity"/>
    <property type="evidence" value="ECO:0007669"/>
    <property type="project" value="InterPro"/>
</dbReference>
<organism evidence="25 26">
    <name type="scientific">Solea senegalensis</name>
    <name type="common">Senegalese sole</name>
    <dbReference type="NCBI Taxonomy" id="28829"/>
    <lineage>
        <taxon>Eukaryota</taxon>
        <taxon>Metazoa</taxon>
        <taxon>Chordata</taxon>
        <taxon>Craniata</taxon>
        <taxon>Vertebrata</taxon>
        <taxon>Euteleostomi</taxon>
        <taxon>Actinopterygii</taxon>
        <taxon>Neopterygii</taxon>
        <taxon>Teleostei</taxon>
        <taxon>Neoteleostei</taxon>
        <taxon>Acanthomorphata</taxon>
        <taxon>Carangaria</taxon>
        <taxon>Pleuronectiformes</taxon>
        <taxon>Pleuronectoidei</taxon>
        <taxon>Soleidae</taxon>
        <taxon>Solea</taxon>
    </lineage>
</organism>
<dbReference type="Pfam" id="PF00001">
    <property type="entry name" value="7tm_1"/>
    <property type="match status" value="1"/>
</dbReference>
<feature type="region of interest" description="Disordered" evidence="22">
    <location>
        <begin position="366"/>
        <end position="401"/>
    </location>
</feature>
<feature type="region of interest" description="Disordered" evidence="22">
    <location>
        <begin position="208"/>
        <end position="345"/>
    </location>
</feature>
<dbReference type="InterPro" id="IPR027669">
    <property type="entry name" value="P2Y8_rcpt"/>
</dbReference>
<name>A0AAV6RGN9_SOLSE</name>
<evidence type="ECO:0000256" key="22">
    <source>
        <dbReference type="SAM" id="MobiDB-lite"/>
    </source>
</evidence>
<accession>A0AAV6RGN9</accession>
<dbReference type="SUPFAM" id="SSF81321">
    <property type="entry name" value="Family A G protein-coupled receptor-like"/>
    <property type="match status" value="1"/>
</dbReference>
<dbReference type="NCBIfam" id="TIGR00172">
    <property type="entry name" value="maf"/>
    <property type="match status" value="1"/>
</dbReference>
<dbReference type="InterPro" id="IPR005120">
    <property type="entry name" value="UPF3_dom"/>
</dbReference>
<dbReference type="GO" id="GO:0042162">
    <property type="term" value="F:telomeric DNA binding"/>
    <property type="evidence" value="ECO:0007669"/>
    <property type="project" value="TreeGrafter"/>
</dbReference>
<evidence type="ECO:0000256" key="3">
    <source>
        <dbReference type="ARBA" id="ARBA00004651"/>
    </source>
</evidence>
<evidence type="ECO:0000256" key="15">
    <source>
        <dbReference type="ARBA" id="ARBA00023040"/>
    </source>
</evidence>
<dbReference type="GO" id="GO:0047429">
    <property type="term" value="F:nucleoside triphosphate diphosphatase activity"/>
    <property type="evidence" value="ECO:0007669"/>
    <property type="project" value="InterPro"/>
</dbReference>
<keyword evidence="17" id="KW-0866">Nonsense-mediated mRNA decay</keyword>
<comment type="similarity">
    <text evidence="4">Belongs to the RENT3 family.</text>
</comment>
<feature type="compositionally biased region" description="Basic and acidic residues" evidence="22">
    <location>
        <begin position="1066"/>
        <end position="1075"/>
    </location>
</feature>
<dbReference type="InterPro" id="IPR012967">
    <property type="entry name" value="COMT_dimerisation"/>
</dbReference>
<keyword evidence="10" id="KW-0949">S-adenosyl-L-methionine</keyword>
<evidence type="ECO:0000256" key="6">
    <source>
        <dbReference type="ARBA" id="ARBA00022475"/>
    </source>
</evidence>